<dbReference type="AlphaFoldDB" id="A0A654M391"/>
<name>A0A654M391_9ARCH</name>
<dbReference type="KEGG" id="taa:NMY3_02801"/>
<proteinExistence type="predicted"/>
<sequence length="41" mass="4602">MTNNQYLKKANRYITGCIVFDAGVTGVKFFLLNIEGFNSTI</sequence>
<evidence type="ECO:0000313" key="2">
    <source>
        <dbReference type="Proteomes" id="UP000058925"/>
    </source>
</evidence>
<reference evidence="2" key="1">
    <citation type="submission" date="2015-10" db="EMBL/GenBank/DDBJ databases">
        <title>Niche specialization of a soil ammonia-oxidizing archaeon, Candidatus Nitrosocosmicus oleophilus.</title>
        <authorList>
            <person name="Jung M.-Y."/>
            <person name="Rhee S.-K."/>
        </authorList>
    </citation>
    <scope>NUCLEOTIDE SEQUENCE [LARGE SCALE GENOMIC DNA]</scope>
    <source>
        <strain evidence="2">MY3</strain>
    </source>
</reference>
<protein>
    <submittedName>
        <fullName evidence="1">Uncharacterized protein</fullName>
    </submittedName>
</protein>
<dbReference type="EMBL" id="CP012850">
    <property type="protein sequence ID" value="ALI36991.1"/>
    <property type="molecule type" value="Genomic_DNA"/>
</dbReference>
<accession>A0A654M391</accession>
<gene>
    <name evidence="1" type="ORF">NMY3_02801</name>
</gene>
<organism evidence="1 2">
    <name type="scientific">Candidatus Nitrosocosmicus oleophilus</name>
    <dbReference type="NCBI Taxonomy" id="1353260"/>
    <lineage>
        <taxon>Archaea</taxon>
        <taxon>Nitrososphaerota</taxon>
        <taxon>Nitrososphaeria</taxon>
        <taxon>Nitrososphaerales</taxon>
        <taxon>Nitrososphaeraceae</taxon>
        <taxon>Candidatus Nitrosocosmicus</taxon>
    </lineage>
</organism>
<keyword evidence="2" id="KW-1185">Reference proteome</keyword>
<evidence type="ECO:0000313" key="1">
    <source>
        <dbReference type="EMBL" id="ALI36991.1"/>
    </source>
</evidence>
<dbReference type="Proteomes" id="UP000058925">
    <property type="component" value="Chromosome"/>
</dbReference>